<dbReference type="AlphaFoldDB" id="A0AA39I2K4"/>
<dbReference type="EMBL" id="JAUCMV010000002">
    <property type="protein sequence ID" value="KAK0415408.1"/>
    <property type="molecule type" value="Genomic_DNA"/>
</dbReference>
<sequence>MPQNIIYTKEFVGDQGTVTNIVFEESTDDSRTTGLGGWLASAASVGRSLTDVVADTSLKVGRKVYKTTYVLSETASELGTMAKESLVDVVGGAAESAGSAAKNVAMATKGGAEKAYVTTLKFGSGIKSTADRTMDNSADYASEAIENATMMASKAAGALRAVPKGFSMILREEEGIEEAKEALEDDDTTDYDSTASEVEYEEKKGTSKARGL</sequence>
<gene>
    <name evidence="2" type="ORF">QR680_011933</name>
</gene>
<dbReference type="Proteomes" id="UP001175271">
    <property type="component" value="Unassembled WGS sequence"/>
</dbReference>
<proteinExistence type="predicted"/>
<name>A0AA39I2K4_9BILA</name>
<keyword evidence="3" id="KW-1185">Reference proteome</keyword>
<organism evidence="2 3">
    <name type="scientific">Steinernema hermaphroditum</name>
    <dbReference type="NCBI Taxonomy" id="289476"/>
    <lineage>
        <taxon>Eukaryota</taxon>
        <taxon>Metazoa</taxon>
        <taxon>Ecdysozoa</taxon>
        <taxon>Nematoda</taxon>
        <taxon>Chromadorea</taxon>
        <taxon>Rhabditida</taxon>
        <taxon>Tylenchina</taxon>
        <taxon>Panagrolaimomorpha</taxon>
        <taxon>Strongyloidoidea</taxon>
        <taxon>Steinernematidae</taxon>
        <taxon>Steinernema</taxon>
    </lineage>
</organism>
<evidence type="ECO:0000256" key="1">
    <source>
        <dbReference type="SAM" id="MobiDB-lite"/>
    </source>
</evidence>
<feature type="region of interest" description="Disordered" evidence="1">
    <location>
        <begin position="177"/>
        <end position="212"/>
    </location>
</feature>
<evidence type="ECO:0000313" key="2">
    <source>
        <dbReference type="EMBL" id="KAK0415408.1"/>
    </source>
</evidence>
<accession>A0AA39I2K4</accession>
<evidence type="ECO:0000313" key="3">
    <source>
        <dbReference type="Proteomes" id="UP001175271"/>
    </source>
</evidence>
<reference evidence="2" key="1">
    <citation type="submission" date="2023-06" db="EMBL/GenBank/DDBJ databases">
        <title>Genomic analysis of the entomopathogenic nematode Steinernema hermaphroditum.</title>
        <authorList>
            <person name="Schwarz E.M."/>
            <person name="Heppert J.K."/>
            <person name="Baniya A."/>
            <person name="Schwartz H.T."/>
            <person name="Tan C.-H."/>
            <person name="Antoshechkin I."/>
            <person name="Sternberg P.W."/>
            <person name="Goodrich-Blair H."/>
            <person name="Dillman A.R."/>
        </authorList>
    </citation>
    <scope>NUCLEOTIDE SEQUENCE</scope>
    <source>
        <strain evidence="2">PS9179</strain>
        <tissue evidence="2">Whole animal</tissue>
    </source>
</reference>
<evidence type="ECO:0008006" key="4">
    <source>
        <dbReference type="Google" id="ProtNLM"/>
    </source>
</evidence>
<protein>
    <recommendedName>
        <fullName evidence="4">Senescence domain-containing protein</fullName>
    </recommendedName>
</protein>
<comment type="caution">
    <text evidence="2">The sequence shown here is derived from an EMBL/GenBank/DDBJ whole genome shotgun (WGS) entry which is preliminary data.</text>
</comment>